<gene>
    <name evidence="1" type="ORF">Rhopal_005819-T1</name>
</gene>
<sequence>MVSLAYLLEKRRPSGISRTGRPGYPRSPFGLGGGSPRIVQQGVPFAGRQFGGLPRSQIYAGRGYGGGYGSYARAGALGGVAGFGFGYVGGLGFPFGYWPLYYHPNYYRDDEYGPHNNESRPGGPLMSASFNRPGLSPSDAPQYMVYGDRDSIGNVTGAVVEDCSAVPVVEPTAVNDDGTYPDGVNTTLLPALNPQNVAGFYRSSSFALYAFFDDVPTDLDATVNYTEPIDTPPYKWPSAVRDIDFEECVNNTIQASLPIEEGINAAFRGVQPDSRSALAAAALGVLVVNGVKWPLALSLACLLFVAGQQV</sequence>
<dbReference type="AlphaFoldDB" id="A0AAV5GKA5"/>
<name>A0AAV5GKA5_9BASI</name>
<dbReference type="EMBL" id="BQKY01000012">
    <property type="protein sequence ID" value="GJN92781.1"/>
    <property type="molecule type" value="Genomic_DNA"/>
</dbReference>
<comment type="caution">
    <text evidence="1">The sequence shown here is derived from an EMBL/GenBank/DDBJ whole genome shotgun (WGS) entry which is preliminary data.</text>
</comment>
<protein>
    <submittedName>
        <fullName evidence="1">Uncharacterized protein</fullName>
    </submittedName>
</protein>
<organism evidence="1 2">
    <name type="scientific">Rhodotorula paludigena</name>
    <dbReference type="NCBI Taxonomy" id="86838"/>
    <lineage>
        <taxon>Eukaryota</taxon>
        <taxon>Fungi</taxon>
        <taxon>Dikarya</taxon>
        <taxon>Basidiomycota</taxon>
        <taxon>Pucciniomycotina</taxon>
        <taxon>Microbotryomycetes</taxon>
        <taxon>Sporidiobolales</taxon>
        <taxon>Sporidiobolaceae</taxon>
        <taxon>Rhodotorula</taxon>
    </lineage>
</organism>
<keyword evidence="2" id="KW-1185">Reference proteome</keyword>
<accession>A0AAV5GKA5</accession>
<evidence type="ECO:0000313" key="1">
    <source>
        <dbReference type="EMBL" id="GJN92781.1"/>
    </source>
</evidence>
<evidence type="ECO:0000313" key="2">
    <source>
        <dbReference type="Proteomes" id="UP001342314"/>
    </source>
</evidence>
<proteinExistence type="predicted"/>
<reference evidence="1 2" key="1">
    <citation type="submission" date="2021-12" db="EMBL/GenBank/DDBJ databases">
        <title>High titer production of polyol ester of fatty acids by Rhodotorula paludigena BS15 towards product separation-free biomass refinery.</title>
        <authorList>
            <person name="Mano J."/>
            <person name="Ono H."/>
            <person name="Tanaka T."/>
            <person name="Naito K."/>
            <person name="Sushida H."/>
            <person name="Ike M."/>
            <person name="Tokuyasu K."/>
            <person name="Kitaoka M."/>
        </authorList>
    </citation>
    <scope>NUCLEOTIDE SEQUENCE [LARGE SCALE GENOMIC DNA]</scope>
    <source>
        <strain evidence="1 2">BS15</strain>
    </source>
</reference>
<dbReference type="Proteomes" id="UP001342314">
    <property type="component" value="Unassembled WGS sequence"/>
</dbReference>